<dbReference type="Proteomes" id="UP000698800">
    <property type="component" value="Unassembled WGS sequence"/>
</dbReference>
<dbReference type="OrthoDB" id="2157530at2759"/>
<dbReference type="EMBL" id="JAGHQL010000209">
    <property type="protein sequence ID" value="KAH0536392.1"/>
    <property type="molecule type" value="Genomic_DNA"/>
</dbReference>
<dbReference type="PANTHER" id="PTHR24148">
    <property type="entry name" value="ANKYRIN REPEAT DOMAIN-CONTAINING PROTEIN 39 HOMOLOG-RELATED"/>
    <property type="match status" value="1"/>
</dbReference>
<proteinExistence type="predicted"/>
<dbReference type="AlphaFoldDB" id="A0A9P8HVP8"/>
<feature type="domain" description="Heterokaryon incompatibility" evidence="2">
    <location>
        <begin position="20"/>
        <end position="222"/>
    </location>
</feature>
<dbReference type="InterPro" id="IPR052895">
    <property type="entry name" value="HetReg/Transcr_Mod"/>
</dbReference>
<gene>
    <name evidence="3" type="ORF">FGG08_006742</name>
</gene>
<dbReference type="InterPro" id="IPR010730">
    <property type="entry name" value="HET"/>
</dbReference>
<accession>A0A9P8HVP8</accession>
<feature type="region of interest" description="Disordered" evidence="1">
    <location>
        <begin position="164"/>
        <end position="193"/>
    </location>
</feature>
<evidence type="ECO:0000313" key="4">
    <source>
        <dbReference type="Proteomes" id="UP000698800"/>
    </source>
</evidence>
<name>A0A9P8HVP8_9PEZI</name>
<protein>
    <recommendedName>
        <fullName evidence="2">Heterokaryon incompatibility domain-containing protein</fullName>
    </recommendedName>
</protein>
<feature type="compositionally biased region" description="Polar residues" evidence="1">
    <location>
        <begin position="176"/>
        <end position="190"/>
    </location>
</feature>
<organism evidence="3 4">
    <name type="scientific">Glutinoglossum americanum</name>
    <dbReference type="NCBI Taxonomy" id="1670608"/>
    <lineage>
        <taxon>Eukaryota</taxon>
        <taxon>Fungi</taxon>
        <taxon>Dikarya</taxon>
        <taxon>Ascomycota</taxon>
        <taxon>Pezizomycotina</taxon>
        <taxon>Geoglossomycetes</taxon>
        <taxon>Geoglossales</taxon>
        <taxon>Geoglossaceae</taxon>
        <taxon>Glutinoglossum</taxon>
    </lineage>
</organism>
<evidence type="ECO:0000259" key="2">
    <source>
        <dbReference type="Pfam" id="PF06985"/>
    </source>
</evidence>
<reference evidence="3" key="1">
    <citation type="submission" date="2021-03" db="EMBL/GenBank/DDBJ databases">
        <title>Comparative genomics and phylogenomic investigation of the class Geoglossomycetes provide insights into ecological specialization and systematics.</title>
        <authorList>
            <person name="Melie T."/>
            <person name="Pirro S."/>
            <person name="Miller A.N."/>
            <person name="Quandt A."/>
        </authorList>
    </citation>
    <scope>NUCLEOTIDE SEQUENCE</scope>
    <source>
        <strain evidence="3">GBOQ0MN5Z8</strain>
    </source>
</reference>
<keyword evidence="4" id="KW-1185">Reference proteome</keyword>
<sequence>MTSYEWQPGHKYGPYIGPQYNALSYTWGRYRLTTEEIQQMPQVIAIGISGITWEVPRIHPNHFTAAEFQAAIQRAIHPIATGIQMLASMDQMQDSPSVDFLWLDIACVDQSPNSATGAAEIGRQAMIFQGADAVFVWLVGHTEVQLSSCLASLFRDADIAQKNHTTRPAHEAGQRWSGSTTDPGDTSKSNLHGDEPWLNDAITQLDLLLSDGWFSSLWTLQEAFLCSQAILISRDAETVDIFTKTLDGLFRACNILHTVCLRSIRLKLGGGCTAHPAEESLIQKSTNSGLAALAMRNPMSLYTVARYRQTTFPLDRIYGIMQVFDLRLGKAAPGAVQTDPWDLPQLQLQLGIALLEKDPTMSQLHIHATRPPVGQAWRVSDSSIVPDLVNRIPMFGTSTIFGEYRTNCHLSTKTYRSQTWGYFGGMICPLEVLQSAWKAAEQQPEYAAPLSRGIGSIQQIALDATEFILPGELSEDPPFNVPIKNGRHHQFGDQVVKMVKSQSLEVSVLYLGQFYDERRDKMDLSNRHGRFVGDKVNIGILLVRKDDVWIRQGLCIWDISPLDSRSPVWATLTCQSLDWQNQQGLFG</sequence>
<dbReference type="PANTHER" id="PTHR24148:SF64">
    <property type="entry name" value="HETEROKARYON INCOMPATIBILITY DOMAIN-CONTAINING PROTEIN"/>
    <property type="match status" value="1"/>
</dbReference>
<evidence type="ECO:0000256" key="1">
    <source>
        <dbReference type="SAM" id="MobiDB-lite"/>
    </source>
</evidence>
<evidence type="ECO:0000313" key="3">
    <source>
        <dbReference type="EMBL" id="KAH0536392.1"/>
    </source>
</evidence>
<comment type="caution">
    <text evidence="3">The sequence shown here is derived from an EMBL/GenBank/DDBJ whole genome shotgun (WGS) entry which is preliminary data.</text>
</comment>
<dbReference type="Pfam" id="PF06985">
    <property type="entry name" value="HET"/>
    <property type="match status" value="1"/>
</dbReference>